<feature type="non-terminal residue" evidence="2">
    <location>
        <position position="1"/>
    </location>
</feature>
<feature type="non-terminal residue" evidence="2">
    <location>
        <position position="86"/>
    </location>
</feature>
<feature type="chain" id="PRO_5002111883" evidence="1">
    <location>
        <begin position="21"/>
        <end position="86"/>
    </location>
</feature>
<evidence type="ECO:0000256" key="1">
    <source>
        <dbReference type="SAM" id="SignalP"/>
    </source>
</evidence>
<sequence>SLVFSCVSFLFSSLSYSVHSFVFNITSDMEKAEITSVFECLLLECDILDHMPCLRSIEHDSFYIVVQQFKTYFPQLLKTLHEYLKH</sequence>
<accession>A0A0B6YKT0</accession>
<keyword evidence="1" id="KW-0732">Signal</keyword>
<protein>
    <submittedName>
        <fullName evidence="2">Uncharacterized protein</fullName>
    </submittedName>
</protein>
<gene>
    <name evidence="2" type="primary">ORF28541</name>
</gene>
<organism evidence="2">
    <name type="scientific">Arion vulgaris</name>
    <dbReference type="NCBI Taxonomy" id="1028688"/>
    <lineage>
        <taxon>Eukaryota</taxon>
        <taxon>Metazoa</taxon>
        <taxon>Spiralia</taxon>
        <taxon>Lophotrochozoa</taxon>
        <taxon>Mollusca</taxon>
        <taxon>Gastropoda</taxon>
        <taxon>Heterobranchia</taxon>
        <taxon>Euthyneura</taxon>
        <taxon>Panpulmonata</taxon>
        <taxon>Eupulmonata</taxon>
        <taxon>Stylommatophora</taxon>
        <taxon>Helicina</taxon>
        <taxon>Arionoidea</taxon>
        <taxon>Arionidae</taxon>
        <taxon>Arion</taxon>
    </lineage>
</organism>
<feature type="signal peptide" evidence="1">
    <location>
        <begin position="1"/>
        <end position="20"/>
    </location>
</feature>
<evidence type="ECO:0000313" key="2">
    <source>
        <dbReference type="EMBL" id="CEK56797.1"/>
    </source>
</evidence>
<reference evidence="2" key="1">
    <citation type="submission" date="2014-12" db="EMBL/GenBank/DDBJ databases">
        <title>Insight into the proteome of Arion vulgaris.</title>
        <authorList>
            <person name="Aradska J."/>
            <person name="Bulat T."/>
            <person name="Smidak R."/>
            <person name="Sarate P."/>
            <person name="Gangsoo J."/>
            <person name="Sialana F."/>
            <person name="Bilban M."/>
            <person name="Lubec G."/>
        </authorList>
    </citation>
    <scope>NUCLEOTIDE SEQUENCE</scope>
    <source>
        <tissue evidence="2">Skin</tissue>
    </source>
</reference>
<dbReference type="EMBL" id="HACG01009932">
    <property type="protein sequence ID" value="CEK56797.1"/>
    <property type="molecule type" value="Transcribed_RNA"/>
</dbReference>
<proteinExistence type="predicted"/>
<dbReference type="AlphaFoldDB" id="A0A0B6YKT0"/>
<name>A0A0B6YKT0_9EUPU</name>